<reference evidence="1" key="1">
    <citation type="submission" date="2024-05" db="EMBL/GenBank/DDBJ databases">
        <authorList>
            <person name="Luo Y.-C."/>
            <person name="Nicholds J."/>
            <person name="Mortimer T."/>
            <person name="Maboni G."/>
        </authorList>
    </citation>
    <scope>NUCLEOTIDE SEQUENCE</scope>
    <source>
        <strain evidence="1">153920</strain>
    </source>
</reference>
<name>A0AB39CJR8_9BURK</name>
<dbReference type="EMBL" id="CP158252">
    <property type="protein sequence ID" value="XDJ42200.1"/>
    <property type="molecule type" value="Genomic_DNA"/>
</dbReference>
<dbReference type="RefSeq" id="WP_368643538.1">
    <property type="nucleotide sequence ID" value="NZ_CP158252.1"/>
</dbReference>
<proteinExistence type="predicted"/>
<gene>
    <name evidence="1" type="ORF">ABRY99_01105</name>
</gene>
<dbReference type="AlphaFoldDB" id="A0AB39CJR8"/>
<evidence type="ECO:0000313" key="1">
    <source>
        <dbReference type="EMBL" id="XDJ42200.1"/>
    </source>
</evidence>
<protein>
    <submittedName>
        <fullName evidence="1">Uncharacterized protein</fullName>
    </submittedName>
</protein>
<sequence>MEPLNALRFAVSDRINDVEVGLKYVPLSLLGEFQKDVTEFLRGSSREVDPAEVLVSMEDGSLALVATGLIAATALWADLAQLENPDALGRIDPKRAAVIERWQASSQQNPHRVYRVADVDERRHWHISHETDFRRAEDPWVAIEKYVYGRIVDWGGKIKANIHLEMDDGMVLKISAEQDLLAREEQNRLYRHALLHIAAEENLLTGAIRDPKLLSFESHQPVYDDAEFEVMVRRGTTAWSGVSDVTAWLDDLRNGGA</sequence>
<organism evidence="1">
    <name type="scientific">Castellaniella ginsengisoli</name>
    <dbReference type="NCBI Taxonomy" id="546114"/>
    <lineage>
        <taxon>Bacteria</taxon>
        <taxon>Pseudomonadati</taxon>
        <taxon>Pseudomonadota</taxon>
        <taxon>Betaproteobacteria</taxon>
        <taxon>Burkholderiales</taxon>
        <taxon>Alcaligenaceae</taxon>
        <taxon>Castellaniella</taxon>
    </lineage>
</organism>
<accession>A0AB39CJR8</accession>